<reference evidence="1 2" key="1">
    <citation type="submission" date="2017-07" db="EMBL/GenBank/DDBJ databases">
        <title>Draft Genome Sequences of Select Purple Nonsulfur Bacteria.</title>
        <authorList>
            <person name="Lasarre B."/>
            <person name="Mckinlay J.B."/>
        </authorList>
    </citation>
    <scope>NUCLEOTIDE SEQUENCE [LARGE SCALE GENOMIC DNA]</scope>
    <source>
        <strain evidence="1 2">DSM 11907</strain>
    </source>
</reference>
<name>A0A327JXX2_9BRAD</name>
<accession>A0A327JXX2</accession>
<gene>
    <name evidence="1" type="ORF">CH338_27610</name>
</gene>
<proteinExistence type="predicted"/>
<protein>
    <submittedName>
        <fullName evidence="1">Uncharacterized protein</fullName>
    </submittedName>
</protein>
<evidence type="ECO:0000313" key="2">
    <source>
        <dbReference type="Proteomes" id="UP000248863"/>
    </source>
</evidence>
<sequence>MSQPQKLPPVALARIGALRAAAQDAEALIASSRAAVDAAEHHAHHLGRLVAAARDPSEAAELQAQADAVGAELERLRRERDI</sequence>
<dbReference type="Proteomes" id="UP000248863">
    <property type="component" value="Unassembled WGS sequence"/>
</dbReference>
<dbReference type="EMBL" id="NPEU01000611">
    <property type="protein sequence ID" value="RAI30466.1"/>
    <property type="molecule type" value="Genomic_DNA"/>
</dbReference>
<organism evidence="1 2">
    <name type="scientific">Rhodoplanes elegans</name>
    <dbReference type="NCBI Taxonomy" id="29408"/>
    <lineage>
        <taxon>Bacteria</taxon>
        <taxon>Pseudomonadati</taxon>
        <taxon>Pseudomonadota</taxon>
        <taxon>Alphaproteobacteria</taxon>
        <taxon>Hyphomicrobiales</taxon>
        <taxon>Nitrobacteraceae</taxon>
        <taxon>Rhodoplanes</taxon>
    </lineage>
</organism>
<keyword evidence="2" id="KW-1185">Reference proteome</keyword>
<feature type="non-terminal residue" evidence="1">
    <location>
        <position position="82"/>
    </location>
</feature>
<comment type="caution">
    <text evidence="1">The sequence shown here is derived from an EMBL/GenBank/DDBJ whole genome shotgun (WGS) entry which is preliminary data.</text>
</comment>
<evidence type="ECO:0000313" key="1">
    <source>
        <dbReference type="EMBL" id="RAI30466.1"/>
    </source>
</evidence>
<dbReference type="RefSeq" id="WP_146618951.1">
    <property type="nucleotide sequence ID" value="NZ_NPEU01000611.1"/>
</dbReference>
<dbReference type="AlphaFoldDB" id="A0A327JXX2"/>